<dbReference type="EMBL" id="JABCKI010000058">
    <property type="protein sequence ID" value="KAG5653336.1"/>
    <property type="molecule type" value="Genomic_DNA"/>
</dbReference>
<dbReference type="AlphaFoldDB" id="A0A9P7KI16"/>
<reference evidence="1" key="2">
    <citation type="submission" date="2021-10" db="EMBL/GenBank/DDBJ databases">
        <title>Phylogenomics reveals ancestral predisposition of the termite-cultivated fungus Termitomyces towards a domesticated lifestyle.</title>
        <authorList>
            <person name="Auxier B."/>
            <person name="Grum-Grzhimaylo A."/>
            <person name="Cardenas M.E."/>
            <person name="Lodge J.D."/>
            <person name="Laessoe T."/>
            <person name="Pedersen O."/>
            <person name="Smith M.E."/>
            <person name="Kuyper T.W."/>
            <person name="Franco-Molano E.A."/>
            <person name="Baroni T.J."/>
            <person name="Aanen D.K."/>
        </authorList>
    </citation>
    <scope>NUCLEOTIDE SEQUENCE</scope>
    <source>
        <strain evidence="1">D49</strain>
    </source>
</reference>
<dbReference type="PANTHER" id="PTHR38115">
    <property type="entry name" value="LIPOCALIN-LIKE DOMAIN-CONTAINING PROTEIN"/>
    <property type="match status" value="1"/>
</dbReference>
<evidence type="ECO:0000313" key="2">
    <source>
        <dbReference type="Proteomes" id="UP000717328"/>
    </source>
</evidence>
<dbReference type="InterPro" id="IPR053037">
    <property type="entry name" value="Pericyclase_pydY-like"/>
</dbReference>
<comment type="caution">
    <text evidence="1">The sequence shown here is derived from an EMBL/GenBank/DDBJ whole genome shotgun (WGS) entry which is preliminary data.</text>
</comment>
<organism evidence="1 2">
    <name type="scientific">Sphagnurus paluster</name>
    <dbReference type="NCBI Taxonomy" id="117069"/>
    <lineage>
        <taxon>Eukaryota</taxon>
        <taxon>Fungi</taxon>
        <taxon>Dikarya</taxon>
        <taxon>Basidiomycota</taxon>
        <taxon>Agaricomycotina</taxon>
        <taxon>Agaricomycetes</taxon>
        <taxon>Agaricomycetidae</taxon>
        <taxon>Agaricales</taxon>
        <taxon>Tricholomatineae</taxon>
        <taxon>Lyophyllaceae</taxon>
        <taxon>Sphagnurus</taxon>
    </lineage>
</organism>
<gene>
    <name evidence="1" type="ORF">H0H81_000958</name>
</gene>
<accession>A0A9P7KI16</accession>
<dbReference type="PANTHER" id="PTHR38115:SF1">
    <property type="entry name" value="LIPOCALIN-LIKE DOMAIN-CONTAINING PROTEIN"/>
    <property type="match status" value="1"/>
</dbReference>
<evidence type="ECO:0000313" key="1">
    <source>
        <dbReference type="EMBL" id="KAG5653336.1"/>
    </source>
</evidence>
<dbReference type="Proteomes" id="UP000717328">
    <property type="component" value="Unassembled WGS sequence"/>
</dbReference>
<reference evidence="1" key="1">
    <citation type="submission" date="2021-02" db="EMBL/GenBank/DDBJ databases">
        <authorList>
            <person name="Nieuwenhuis M."/>
            <person name="Van De Peppel L.J.J."/>
        </authorList>
    </citation>
    <scope>NUCLEOTIDE SEQUENCE</scope>
    <source>
        <strain evidence="1">D49</strain>
    </source>
</reference>
<protein>
    <submittedName>
        <fullName evidence="1">Uncharacterized protein</fullName>
    </submittedName>
</protein>
<name>A0A9P7KI16_9AGAR</name>
<dbReference type="OrthoDB" id="425354at2759"/>
<feature type="non-terminal residue" evidence="1">
    <location>
        <position position="1"/>
    </location>
</feature>
<proteinExistence type="predicted"/>
<sequence length="134" mass="14992">MARKIYHGLPAISSLPLVNSTHAQNKSLSGSTQEILTLQGVGWLKRKAIAVATITLNVKHHKDDQGVEYIDIDQTLTGGIPGTTEKRTLTWTERENEDHMFGAVIGKSRRVKVDELEDDFLKRDWTTDTLEHGV</sequence>
<keyword evidence="2" id="KW-1185">Reference proteome</keyword>